<evidence type="ECO:0000256" key="1">
    <source>
        <dbReference type="ARBA" id="ARBA00005147"/>
    </source>
</evidence>
<feature type="domain" description="FAD-binding PCMH-type" evidence="6">
    <location>
        <begin position="12"/>
        <end position="180"/>
    </location>
</feature>
<dbReference type="SUPFAM" id="SSF56176">
    <property type="entry name" value="FAD-binding/transporter-associated domain-like"/>
    <property type="match status" value="1"/>
</dbReference>
<dbReference type="InterPro" id="IPR016167">
    <property type="entry name" value="FAD-bd_PCMH_sub1"/>
</dbReference>
<dbReference type="PANTHER" id="PTHR43762">
    <property type="entry name" value="L-GULONOLACTONE OXIDASE"/>
    <property type="match status" value="1"/>
</dbReference>
<dbReference type="Gene3D" id="3.30.43.10">
    <property type="entry name" value="Uridine Diphospho-n-acetylenolpyruvylglucosamine Reductase, domain 2"/>
    <property type="match status" value="1"/>
</dbReference>
<dbReference type="InterPro" id="IPR016169">
    <property type="entry name" value="FAD-bd_PCMH_sub2"/>
</dbReference>
<evidence type="ECO:0000256" key="3">
    <source>
        <dbReference type="ARBA" id="ARBA00022644"/>
    </source>
</evidence>
<comment type="pathway">
    <text evidence="1">Cofactor biosynthesis; L-ascorbate biosynthesis.</text>
</comment>
<evidence type="ECO:0000313" key="7">
    <source>
        <dbReference type="EMBL" id="KXK59516.1"/>
    </source>
</evidence>
<dbReference type="PANTHER" id="PTHR43762:SF1">
    <property type="entry name" value="D-ARABINONO-1,4-LACTONE OXIDASE"/>
    <property type="match status" value="1"/>
</dbReference>
<dbReference type="GO" id="GO:0071949">
    <property type="term" value="F:FAD binding"/>
    <property type="evidence" value="ECO:0007669"/>
    <property type="project" value="InterPro"/>
</dbReference>
<dbReference type="InterPro" id="IPR007173">
    <property type="entry name" value="ALO_C"/>
</dbReference>
<dbReference type="AlphaFoldDB" id="A0A136PMJ8"/>
<dbReference type="Pfam" id="PF01565">
    <property type="entry name" value="FAD_binding_4"/>
    <property type="match status" value="1"/>
</dbReference>
<dbReference type="RefSeq" id="WP_067370626.1">
    <property type="nucleotide sequence ID" value="NZ_JBIUBN010000004.1"/>
</dbReference>
<dbReference type="GO" id="GO:0003885">
    <property type="term" value="F:D-arabinono-1,4-lactone oxidase activity"/>
    <property type="evidence" value="ECO:0007669"/>
    <property type="project" value="InterPro"/>
</dbReference>
<dbReference type="OrthoDB" id="9800184at2"/>
<organism evidence="7 8">
    <name type="scientific">Micromonospora rosaria</name>
    <dbReference type="NCBI Taxonomy" id="47874"/>
    <lineage>
        <taxon>Bacteria</taxon>
        <taxon>Bacillati</taxon>
        <taxon>Actinomycetota</taxon>
        <taxon>Actinomycetes</taxon>
        <taxon>Micromonosporales</taxon>
        <taxon>Micromonosporaceae</taxon>
        <taxon>Micromonospora</taxon>
    </lineage>
</organism>
<dbReference type="InterPro" id="IPR016171">
    <property type="entry name" value="Vanillyl_alc_oxidase_C-sub2"/>
</dbReference>
<evidence type="ECO:0000313" key="8">
    <source>
        <dbReference type="Proteomes" id="UP000070620"/>
    </source>
</evidence>
<dbReference type="PROSITE" id="PS51387">
    <property type="entry name" value="FAD_PCMH"/>
    <property type="match status" value="1"/>
</dbReference>
<reference evidence="7 8" key="1">
    <citation type="submission" date="2016-01" db="EMBL/GenBank/DDBJ databases">
        <title>Whole genome sequence and analysis of Micromonospora rosaria DSM 803, which can produce antibacterial substance rosamicin.</title>
        <authorList>
            <person name="Yang H."/>
            <person name="He X."/>
            <person name="Zhu D."/>
        </authorList>
    </citation>
    <scope>NUCLEOTIDE SEQUENCE [LARGE SCALE GENOMIC DNA]</scope>
    <source>
        <strain evidence="7 8">DSM 803</strain>
    </source>
</reference>
<dbReference type="Gene3D" id="3.30.465.10">
    <property type="match status" value="1"/>
</dbReference>
<dbReference type="EMBL" id="LRQV01000109">
    <property type="protein sequence ID" value="KXK59516.1"/>
    <property type="molecule type" value="Genomic_DNA"/>
</dbReference>
<dbReference type="Gene3D" id="1.10.45.10">
    <property type="entry name" value="Vanillyl-alcohol Oxidase, Chain A, domain 4"/>
    <property type="match status" value="1"/>
</dbReference>
<evidence type="ECO:0000256" key="5">
    <source>
        <dbReference type="SAM" id="MobiDB-lite"/>
    </source>
</evidence>
<dbReference type="Proteomes" id="UP000070620">
    <property type="component" value="Unassembled WGS sequence"/>
</dbReference>
<keyword evidence="4" id="KW-0560">Oxidoreductase</keyword>
<name>A0A136PMJ8_9ACTN</name>
<comment type="similarity">
    <text evidence="2">Belongs to the oxygen-dependent FAD-linked oxidoreductase family.</text>
</comment>
<dbReference type="InterPro" id="IPR036318">
    <property type="entry name" value="FAD-bd_PCMH-like_sf"/>
</dbReference>
<comment type="caution">
    <text evidence="7">The sequence shown here is derived from an EMBL/GenBank/DDBJ whole genome shotgun (WGS) entry which is preliminary data.</text>
</comment>
<dbReference type="GO" id="GO:0016020">
    <property type="term" value="C:membrane"/>
    <property type="evidence" value="ECO:0007669"/>
    <property type="project" value="InterPro"/>
</dbReference>
<dbReference type="Pfam" id="PF04030">
    <property type="entry name" value="ALO"/>
    <property type="match status" value="2"/>
</dbReference>
<evidence type="ECO:0000259" key="6">
    <source>
        <dbReference type="PROSITE" id="PS51387"/>
    </source>
</evidence>
<dbReference type="GO" id="GO:0019853">
    <property type="term" value="P:L-ascorbic acid biosynthetic process"/>
    <property type="evidence" value="ECO:0007669"/>
    <property type="project" value="UniProtKB-UniPathway"/>
</dbReference>
<dbReference type="UniPathway" id="UPA00132"/>
<dbReference type="Gene3D" id="3.30.70.2520">
    <property type="match status" value="1"/>
</dbReference>
<sequence>MARSFVNWSGSLSFTPAEYVEPADEDEVRAVVLRAREAGTTIRPVGSGHSSSPLVRTDGILLNLDRMAGVLSDDGSLATARAGTKLKALGEGLYDAGLAMDNLGDVDYQSIAGATATGTHGTGIRFGNLSTQLVGVRLVTGTGQTLDIGPDEHADLLPAVRLSLGALGVVTQVTLDVQPRYELRRRAWCAPVDWTLDHLAELQHTNRNMDFYWYPRSDRTQVRTMNRTDEGPTGRGWPAPGRSERGWADELREAEVGPTHRTIPQHRDLRFEEIEYMLPAEAFTACFAEVRRRILDRHRRTVGWRVLVRTIAADDLWLSNAYGRATTTIACLQNTSLPYDEYFRDMEAVFRQYGGRPHWGKKHWLTARDLRPLYPCWDDFQAVRRRLDPDGVFRTPDLARLLEEED</sequence>
<dbReference type="PIRSF" id="PIRSF000136">
    <property type="entry name" value="LGO_GLO"/>
    <property type="match status" value="1"/>
</dbReference>
<dbReference type="InterPro" id="IPR006094">
    <property type="entry name" value="Oxid_FAD_bind_N"/>
</dbReference>
<dbReference type="InterPro" id="IPR016166">
    <property type="entry name" value="FAD-bd_PCMH"/>
</dbReference>
<feature type="region of interest" description="Disordered" evidence="5">
    <location>
        <begin position="225"/>
        <end position="244"/>
    </location>
</feature>
<keyword evidence="8" id="KW-1185">Reference proteome</keyword>
<proteinExistence type="inferred from homology"/>
<dbReference type="InterPro" id="IPR006093">
    <property type="entry name" value="Oxy_OxRdtase_FAD_BS"/>
</dbReference>
<evidence type="ECO:0000256" key="4">
    <source>
        <dbReference type="ARBA" id="ARBA00023002"/>
    </source>
</evidence>
<evidence type="ECO:0000256" key="2">
    <source>
        <dbReference type="ARBA" id="ARBA00005466"/>
    </source>
</evidence>
<dbReference type="InterPro" id="IPR010031">
    <property type="entry name" value="FAD_lactone_oxidase-like"/>
</dbReference>
<gene>
    <name evidence="7" type="ORF">AWW66_23765</name>
</gene>
<protein>
    <submittedName>
        <fullName evidence="7">Oxidoreductase</fullName>
    </submittedName>
</protein>
<accession>A0A136PMJ8</accession>
<dbReference type="PROSITE" id="PS00862">
    <property type="entry name" value="OX2_COVAL_FAD"/>
    <property type="match status" value="1"/>
</dbReference>
<keyword evidence="3" id="KW-0060">Ascorbate biosynthesis</keyword>